<evidence type="ECO:0000313" key="1">
    <source>
        <dbReference type="EMBL" id="MBD1598875.1"/>
    </source>
</evidence>
<evidence type="ECO:0000313" key="2">
    <source>
        <dbReference type="Proteomes" id="UP000805841"/>
    </source>
</evidence>
<name>A0ABR7Z081_9PSED</name>
<dbReference type="Proteomes" id="UP000805841">
    <property type="component" value="Unassembled WGS sequence"/>
</dbReference>
<dbReference type="RefSeq" id="WP_190419805.1">
    <property type="nucleotide sequence ID" value="NZ_JAAOCA010000009.1"/>
</dbReference>
<accession>A0ABR7Z081</accession>
<sequence>MTKYVIHYTLNGQRRWDYAQLQNGTPAEALAALLALHGESEADAIEHIRVSRAL</sequence>
<gene>
    <name evidence="1" type="ORF">HAQ05_09170</name>
</gene>
<comment type="caution">
    <text evidence="1">The sequence shown here is derived from an EMBL/GenBank/DDBJ whole genome shotgun (WGS) entry which is preliminary data.</text>
</comment>
<dbReference type="EMBL" id="JAAOCA010000009">
    <property type="protein sequence ID" value="MBD1598875.1"/>
    <property type="molecule type" value="Genomic_DNA"/>
</dbReference>
<keyword evidence="2" id="KW-1185">Reference proteome</keyword>
<protein>
    <submittedName>
        <fullName evidence="1">Uncharacterized protein</fullName>
    </submittedName>
</protein>
<proteinExistence type="predicted"/>
<reference evidence="1 2" key="1">
    <citation type="journal article" date="2020" name="Insects">
        <title>Bacteria Belonging to Pseudomonas typographi sp. nov. from the Bark Beetle Ips typographus Have Genomic Potential to Aid in the Host Ecology.</title>
        <authorList>
            <person name="Peral-Aranega E."/>
            <person name="Saati-Santamaria Z."/>
            <person name="Kolarik M."/>
            <person name="Rivas R."/>
            <person name="Garcia-Fraile P."/>
        </authorList>
    </citation>
    <scope>NUCLEOTIDE SEQUENCE [LARGE SCALE GENOMIC DNA]</scope>
    <source>
        <strain evidence="1 2">CA3A</strain>
    </source>
</reference>
<organism evidence="1 2">
    <name type="scientific">Pseudomonas typographi</name>
    <dbReference type="NCBI Taxonomy" id="2715964"/>
    <lineage>
        <taxon>Bacteria</taxon>
        <taxon>Pseudomonadati</taxon>
        <taxon>Pseudomonadota</taxon>
        <taxon>Gammaproteobacteria</taxon>
        <taxon>Pseudomonadales</taxon>
        <taxon>Pseudomonadaceae</taxon>
        <taxon>Pseudomonas</taxon>
    </lineage>
</organism>